<comment type="catalytic activity">
    <reaction evidence="1">
        <text>S-ubiquitinyl-[E2 ubiquitin-conjugating enzyme]-L-cysteine + [acceptor protein]-L-lysine = [E2 ubiquitin-conjugating enzyme]-L-cysteine + N(6)-ubiquitinyl-[acceptor protein]-L-lysine.</text>
        <dbReference type="EC" id="2.3.2.27"/>
    </reaction>
</comment>
<keyword evidence="14" id="KW-0653">Protein transport</keyword>
<evidence type="ECO:0000313" key="21">
    <source>
        <dbReference type="EMBL" id="EJK64639.1"/>
    </source>
</evidence>
<evidence type="ECO:0000256" key="7">
    <source>
        <dbReference type="ARBA" id="ARBA00022593"/>
    </source>
</evidence>
<feature type="region of interest" description="Disordered" evidence="19">
    <location>
        <begin position="246"/>
        <end position="267"/>
    </location>
</feature>
<name>K0SI53_THAOC</name>
<dbReference type="PANTHER" id="PTHR23350:SF0">
    <property type="entry name" value="PEROXISOME BIOGENESIS FACTOR 10"/>
    <property type="match status" value="1"/>
</dbReference>
<dbReference type="GO" id="GO:0005778">
    <property type="term" value="C:peroxisomal membrane"/>
    <property type="evidence" value="ECO:0007669"/>
    <property type="project" value="UniProtKB-SubCell"/>
</dbReference>
<keyword evidence="12" id="KW-0833">Ubl conjugation pathway</keyword>
<evidence type="ECO:0000256" key="10">
    <source>
        <dbReference type="ARBA" id="ARBA00022723"/>
    </source>
</evidence>
<accession>K0SI53</accession>
<evidence type="ECO:0000259" key="20">
    <source>
        <dbReference type="PROSITE" id="PS50089"/>
    </source>
</evidence>
<reference evidence="21 22" key="1">
    <citation type="journal article" date="2012" name="Genome Biol.">
        <title>Genome and low-iron response of an oceanic diatom adapted to chronic iron limitation.</title>
        <authorList>
            <person name="Lommer M."/>
            <person name="Specht M."/>
            <person name="Roy A.S."/>
            <person name="Kraemer L."/>
            <person name="Andreson R."/>
            <person name="Gutowska M.A."/>
            <person name="Wolf J."/>
            <person name="Bergner S.V."/>
            <person name="Schilhabel M.B."/>
            <person name="Klostermeier U.C."/>
            <person name="Beiko R.G."/>
            <person name="Rosenstiel P."/>
            <person name="Hippler M."/>
            <person name="Laroche J."/>
        </authorList>
    </citation>
    <scope>NUCLEOTIDE SEQUENCE [LARGE SCALE GENOMIC DNA]</scope>
    <source>
        <strain evidence="21 22">CCMP1005</strain>
    </source>
</reference>
<evidence type="ECO:0000256" key="13">
    <source>
        <dbReference type="ARBA" id="ARBA00022833"/>
    </source>
</evidence>
<keyword evidence="11 18" id="KW-0863">Zinc-finger</keyword>
<dbReference type="InterPro" id="IPR013083">
    <property type="entry name" value="Znf_RING/FYVE/PHD"/>
</dbReference>
<dbReference type="CDD" id="cd16527">
    <property type="entry name" value="RING-HC_PEX10"/>
    <property type="match status" value="1"/>
</dbReference>
<dbReference type="GO" id="GO:0016558">
    <property type="term" value="P:protein import into peroxisome matrix"/>
    <property type="evidence" value="ECO:0007669"/>
    <property type="project" value="InterPro"/>
</dbReference>
<evidence type="ECO:0000313" key="22">
    <source>
        <dbReference type="Proteomes" id="UP000266841"/>
    </source>
</evidence>
<dbReference type="InterPro" id="IPR025654">
    <property type="entry name" value="PEX2/10"/>
</dbReference>
<evidence type="ECO:0000256" key="9">
    <source>
        <dbReference type="ARBA" id="ARBA00022692"/>
    </source>
</evidence>
<feature type="domain" description="RING-type" evidence="20">
    <location>
        <begin position="495"/>
        <end position="535"/>
    </location>
</feature>
<evidence type="ECO:0000256" key="12">
    <source>
        <dbReference type="ARBA" id="ARBA00022786"/>
    </source>
</evidence>
<comment type="pathway">
    <text evidence="3">Protein modification; protein ubiquitination.</text>
</comment>
<evidence type="ECO:0000256" key="2">
    <source>
        <dbReference type="ARBA" id="ARBA00004585"/>
    </source>
</evidence>
<gene>
    <name evidence="21" type="ORF">THAOC_14607</name>
</gene>
<dbReference type="InterPro" id="IPR018957">
    <property type="entry name" value="Znf_C3HC4_RING-type"/>
</dbReference>
<organism evidence="21 22">
    <name type="scientific">Thalassiosira oceanica</name>
    <name type="common">Marine diatom</name>
    <dbReference type="NCBI Taxonomy" id="159749"/>
    <lineage>
        <taxon>Eukaryota</taxon>
        <taxon>Sar</taxon>
        <taxon>Stramenopiles</taxon>
        <taxon>Ochrophyta</taxon>
        <taxon>Bacillariophyta</taxon>
        <taxon>Coscinodiscophyceae</taxon>
        <taxon>Thalassiosirophycidae</taxon>
        <taxon>Thalassiosirales</taxon>
        <taxon>Thalassiosiraceae</taxon>
        <taxon>Thalassiosira</taxon>
    </lineage>
</organism>
<keyword evidence="9" id="KW-0812">Transmembrane</keyword>
<evidence type="ECO:0000256" key="11">
    <source>
        <dbReference type="ARBA" id="ARBA00022771"/>
    </source>
</evidence>
<evidence type="ECO:0000256" key="19">
    <source>
        <dbReference type="SAM" id="MobiDB-lite"/>
    </source>
</evidence>
<dbReference type="Gene3D" id="3.30.40.10">
    <property type="entry name" value="Zinc/RING finger domain, C3HC4 (zinc finger)"/>
    <property type="match status" value="1"/>
</dbReference>
<evidence type="ECO:0000256" key="14">
    <source>
        <dbReference type="ARBA" id="ARBA00022927"/>
    </source>
</evidence>
<evidence type="ECO:0000256" key="17">
    <source>
        <dbReference type="ARBA" id="ARBA00023140"/>
    </source>
</evidence>
<evidence type="ECO:0000256" key="8">
    <source>
        <dbReference type="ARBA" id="ARBA00022679"/>
    </source>
</evidence>
<keyword evidence="17" id="KW-0576">Peroxisome</keyword>
<keyword evidence="22" id="KW-1185">Reference proteome</keyword>
<dbReference type="PANTHER" id="PTHR23350">
    <property type="entry name" value="PEROXISOME ASSEMBLY PROTEIN 10"/>
    <property type="match status" value="1"/>
</dbReference>
<dbReference type="InterPro" id="IPR017907">
    <property type="entry name" value="Znf_RING_CS"/>
</dbReference>
<dbReference type="SMART" id="SM00184">
    <property type="entry name" value="RING"/>
    <property type="match status" value="1"/>
</dbReference>
<dbReference type="InterPro" id="IPR001841">
    <property type="entry name" value="Znf_RING"/>
</dbReference>
<evidence type="ECO:0000256" key="1">
    <source>
        <dbReference type="ARBA" id="ARBA00000900"/>
    </source>
</evidence>
<keyword evidence="6" id="KW-0813">Transport</keyword>
<sequence length="551" mass="62098">MNGDGGSRSPDVLLSFAKDGRYIADVEKLLSDFAVSLASVFWGGGSSAEGTARRGGSSAATADDIFEDDGQRFADRIRPELNFIASLVVHTAPLIYYTRRFSDDTPPPPSRFRSGAQRSIGMEALNLRYHFPNDRASVGNVSAFRRVRDGAVRALQLGTNRWQRLLLLQTIFPYVMNRVRRGGWSEDLGSMLGSLSRFIGTREHTRSLRNEGDAILAENDVLNDDRLRGSARRRLFHEQRRRMAISVDSAGSDAQSSSRDNDNRSVEVTEGTQFQRLRLSRLCWKWAHVSSVLFMFSSIRFYGKLPTLLDKRVSQAISSLCHGAHTLANHGLSNSESLDRWSKTLKWLLRLHLALFYWNGVYPSLSHRLVGAKIRQDLSPYQGRSVVHHSAEIVANRPSLKPIAVMILVQAASAMIRASCELSVELIHYLQLLHLKWKRRHEPSHLLMNSDLTGRHEYMNLVEQCVPSIDSFNAIEARGKLHKKARKKTDSVHQCGICLSEHVNPAVPTNCGHVFCWNCIQHWVSNVKNECPLCRAKAKPQDILPLCNYFT</sequence>
<keyword evidence="8" id="KW-0808">Transferase</keyword>
<dbReference type="Proteomes" id="UP000266841">
    <property type="component" value="Unassembled WGS sequence"/>
</dbReference>
<dbReference type="GO" id="GO:0008270">
    <property type="term" value="F:zinc ion binding"/>
    <property type="evidence" value="ECO:0007669"/>
    <property type="project" value="UniProtKB-KW"/>
</dbReference>
<keyword evidence="10" id="KW-0479">Metal-binding</keyword>
<evidence type="ECO:0000256" key="5">
    <source>
        <dbReference type="ARBA" id="ARBA00012483"/>
    </source>
</evidence>
<dbReference type="eggNOG" id="KOG0317">
    <property type="taxonomic scope" value="Eukaryota"/>
</dbReference>
<protein>
    <recommendedName>
        <fullName evidence="5">RING-type E3 ubiquitin transferase</fullName>
        <ecNumber evidence="5">2.3.2.27</ecNumber>
    </recommendedName>
</protein>
<dbReference type="Pfam" id="PF00097">
    <property type="entry name" value="zf-C3HC4"/>
    <property type="match status" value="1"/>
</dbReference>
<evidence type="ECO:0000256" key="3">
    <source>
        <dbReference type="ARBA" id="ARBA00004906"/>
    </source>
</evidence>
<dbReference type="EC" id="2.3.2.27" evidence="5"/>
<dbReference type="SUPFAM" id="SSF57850">
    <property type="entry name" value="RING/U-box"/>
    <property type="match status" value="1"/>
</dbReference>
<dbReference type="AlphaFoldDB" id="K0SI53"/>
<comment type="subcellular location">
    <subcellularLocation>
        <location evidence="2">Peroxisome membrane</location>
        <topology evidence="2">Multi-pass membrane protein</topology>
    </subcellularLocation>
</comment>
<evidence type="ECO:0000256" key="6">
    <source>
        <dbReference type="ARBA" id="ARBA00022448"/>
    </source>
</evidence>
<proteinExistence type="inferred from homology"/>
<comment type="similarity">
    <text evidence="4">Belongs to the pex2/pex10/pex12 family.</text>
</comment>
<evidence type="ECO:0000256" key="15">
    <source>
        <dbReference type="ARBA" id="ARBA00022989"/>
    </source>
</evidence>
<dbReference type="PROSITE" id="PS00518">
    <property type="entry name" value="ZF_RING_1"/>
    <property type="match status" value="1"/>
</dbReference>
<evidence type="ECO:0000256" key="4">
    <source>
        <dbReference type="ARBA" id="ARBA00008704"/>
    </source>
</evidence>
<keyword evidence="7" id="KW-0962">Peroxisome biogenesis</keyword>
<evidence type="ECO:0000256" key="16">
    <source>
        <dbReference type="ARBA" id="ARBA00023136"/>
    </source>
</evidence>
<dbReference type="GO" id="GO:0061630">
    <property type="term" value="F:ubiquitin protein ligase activity"/>
    <property type="evidence" value="ECO:0007669"/>
    <property type="project" value="UniProtKB-EC"/>
</dbReference>
<keyword evidence="16" id="KW-0472">Membrane</keyword>
<keyword evidence="15" id="KW-1133">Transmembrane helix</keyword>
<comment type="caution">
    <text evidence="21">The sequence shown here is derived from an EMBL/GenBank/DDBJ whole genome shotgun (WGS) entry which is preliminary data.</text>
</comment>
<dbReference type="OrthoDB" id="49171at2759"/>
<evidence type="ECO:0000256" key="18">
    <source>
        <dbReference type="PROSITE-ProRule" id="PRU00175"/>
    </source>
</evidence>
<dbReference type="EMBL" id="AGNL01017047">
    <property type="protein sequence ID" value="EJK64639.1"/>
    <property type="molecule type" value="Genomic_DNA"/>
</dbReference>
<keyword evidence="13" id="KW-0862">Zinc</keyword>
<dbReference type="PROSITE" id="PS50089">
    <property type="entry name" value="ZF_RING_2"/>
    <property type="match status" value="1"/>
</dbReference>